<dbReference type="EMBL" id="BK016136">
    <property type="protein sequence ID" value="DAF97801.1"/>
    <property type="molecule type" value="Genomic_DNA"/>
</dbReference>
<evidence type="ECO:0000313" key="1">
    <source>
        <dbReference type="EMBL" id="DAF97801.1"/>
    </source>
</evidence>
<sequence length="89" mass="9834">MHINDILLEQRFQVLLRTSNIVGATALLADTYTGIKIPCRVSEISVEGDLHFYHYCPEEEPGYECIDGFYPGLGGSNSLEAIVVEKGCL</sequence>
<proteinExistence type="predicted"/>
<accession>A0A8S5UTH5</accession>
<reference evidence="1" key="1">
    <citation type="journal article" date="2021" name="Proc. Natl. Acad. Sci. U.S.A.">
        <title>A Catalog of Tens of Thousands of Viruses from Human Metagenomes Reveals Hidden Associations with Chronic Diseases.</title>
        <authorList>
            <person name="Tisza M.J."/>
            <person name="Buck C.B."/>
        </authorList>
    </citation>
    <scope>NUCLEOTIDE SEQUENCE</scope>
    <source>
        <strain evidence="1">CtYA416</strain>
    </source>
</reference>
<protein>
    <submittedName>
        <fullName evidence="1">Uncharacterized protein</fullName>
    </submittedName>
</protein>
<organism evidence="1">
    <name type="scientific">Myoviridae sp. ctYA416</name>
    <dbReference type="NCBI Taxonomy" id="2825125"/>
    <lineage>
        <taxon>Viruses</taxon>
        <taxon>Duplodnaviria</taxon>
        <taxon>Heunggongvirae</taxon>
        <taxon>Uroviricota</taxon>
        <taxon>Caudoviricetes</taxon>
    </lineage>
</organism>
<name>A0A8S5UTH5_9CAUD</name>